<evidence type="ECO:0000313" key="4">
    <source>
        <dbReference type="Proteomes" id="UP000410049"/>
    </source>
</evidence>
<dbReference type="Proteomes" id="UP000410049">
    <property type="component" value="Unassembled WGS sequence"/>
</dbReference>
<proteinExistence type="predicted"/>
<keyword evidence="2" id="KW-0472">Membrane</keyword>
<reference evidence="3 4" key="1">
    <citation type="journal article" date="2019" name="Syst. Appl. Microbiol.">
        <title>Characterization of Bifidobacterium species in feaces of the Egyptian fruit bat: Description of B. vespertilionis sp. nov. and B. rousetti sp. nov.</title>
        <authorList>
            <person name="Modesto M."/>
            <person name="Satti M."/>
            <person name="Watanabe K."/>
            <person name="Puglisi E."/>
            <person name="Morelli L."/>
            <person name="Huang C.-H."/>
            <person name="Liou J.-S."/>
            <person name="Miyashita M."/>
            <person name="Tamura T."/>
            <person name="Saito S."/>
            <person name="Mori K."/>
            <person name="Huang L."/>
            <person name="Sciavilla P."/>
            <person name="Sandri C."/>
            <person name="Spiezio C."/>
            <person name="Vitali F."/>
            <person name="Cavalieri D."/>
            <person name="Perpetuini G."/>
            <person name="Tofalo R."/>
            <person name="Bonetti A."/>
            <person name="Arita M."/>
            <person name="Mattarelli P."/>
        </authorList>
    </citation>
    <scope>NUCLEOTIDE SEQUENCE [LARGE SCALE GENOMIC DNA]</scope>
    <source>
        <strain evidence="3 4">RST17</strain>
    </source>
</reference>
<accession>A0A5M9ZFV8</accession>
<comment type="caution">
    <text evidence="3">The sequence shown here is derived from an EMBL/GenBank/DDBJ whole genome shotgun (WGS) entry which is preliminary data.</text>
</comment>
<feature type="transmembrane region" description="Helical" evidence="2">
    <location>
        <begin position="15"/>
        <end position="35"/>
    </location>
</feature>
<sequence>MDVTGLLSAGWWDGVAAIAGVLSLGSLVSALVLWARSRHRLDDGRIVMDSWRGPDGRWTLRMQNIGERVCVIRMMLVHDVVVPAGEPPTGALPPAGERLIPLDGVGSDSEVVVAYGTSGDAGGLWLARFEPGLPADDILDAEPLRGLPLRARREIRFRGDGPVFTHSGLARDRRYIPLGHAGGGRAVLRAAILRLLAAGYRPVGIPADTTASARGDSQAGRIPHRA</sequence>
<evidence type="ECO:0000256" key="1">
    <source>
        <dbReference type="SAM" id="MobiDB-lite"/>
    </source>
</evidence>
<feature type="region of interest" description="Disordered" evidence="1">
    <location>
        <begin position="207"/>
        <end position="226"/>
    </location>
</feature>
<dbReference type="RefSeq" id="WP_150380198.1">
    <property type="nucleotide sequence ID" value="NZ_RZUH01000017.1"/>
</dbReference>
<dbReference type="EMBL" id="RZUH01000017">
    <property type="protein sequence ID" value="KAA8825361.1"/>
    <property type="molecule type" value="Genomic_DNA"/>
</dbReference>
<evidence type="ECO:0000313" key="3">
    <source>
        <dbReference type="EMBL" id="KAA8825361.1"/>
    </source>
</evidence>
<name>A0A5M9ZFV8_9BIFI</name>
<gene>
    <name evidence="3" type="ORF">EMO91_12405</name>
</gene>
<keyword evidence="2" id="KW-1133">Transmembrane helix</keyword>
<dbReference type="AlphaFoldDB" id="A0A5M9ZFV8"/>
<evidence type="ECO:0000256" key="2">
    <source>
        <dbReference type="SAM" id="Phobius"/>
    </source>
</evidence>
<protein>
    <submittedName>
        <fullName evidence="3">Uncharacterized protein</fullName>
    </submittedName>
</protein>
<organism evidence="3 4">
    <name type="scientific">Bifidobacterium myosotis</name>
    <dbReference type="NCBI Taxonomy" id="1630166"/>
    <lineage>
        <taxon>Bacteria</taxon>
        <taxon>Bacillati</taxon>
        <taxon>Actinomycetota</taxon>
        <taxon>Actinomycetes</taxon>
        <taxon>Bifidobacteriales</taxon>
        <taxon>Bifidobacteriaceae</taxon>
        <taxon>Bifidobacterium</taxon>
    </lineage>
</organism>
<keyword evidence="2" id="KW-0812">Transmembrane</keyword>